<sequence>MEAQNSPKYKVWLNADVMHEASRNWLSELRFIKDEQQFLTNLIKSYTLQLIDETHFSESQKIVEALSDMQKQNKTFIETVKTHENQLLIMVDGVDQIKEEQAYKEAHRVLIIDINAYFKRYRALKKQLFQTIEDIMKHEKQKRLLQ</sequence>
<proteinExistence type="predicted"/>
<dbReference type="Proteomes" id="UP000029646">
    <property type="component" value="Unassembled WGS sequence"/>
</dbReference>
<dbReference type="EMBL" id="BBNS01000025">
    <property type="protein sequence ID" value="GAL72495.1"/>
    <property type="molecule type" value="Genomic_DNA"/>
</dbReference>
<dbReference type="RefSeq" id="WP_042241070.1">
    <property type="nucleotide sequence ID" value="NZ_BBNR01000002.1"/>
</dbReference>
<dbReference type="Proteomes" id="UP000030184">
    <property type="component" value="Unassembled WGS sequence"/>
</dbReference>
<organism evidence="2 5">
    <name type="scientific">Jejuia pallidilutea</name>
    <dbReference type="NCBI Taxonomy" id="504487"/>
    <lineage>
        <taxon>Bacteria</taxon>
        <taxon>Pseudomonadati</taxon>
        <taxon>Bacteroidota</taxon>
        <taxon>Flavobacteriia</taxon>
        <taxon>Flavobacteriales</taxon>
        <taxon>Flavobacteriaceae</taxon>
        <taxon>Jejuia</taxon>
    </lineage>
</organism>
<evidence type="ECO:0000313" key="6">
    <source>
        <dbReference type="Proteomes" id="UP000030184"/>
    </source>
</evidence>
<name>A0A090W676_9FLAO</name>
<gene>
    <name evidence="4" type="ORF">CLV33_102302</name>
    <name evidence="1" type="ORF">JCM19301_3494</name>
    <name evidence="2" type="ORF">JCM19302_1617</name>
    <name evidence="3" type="ORF">JCM19538_3053</name>
</gene>
<dbReference type="Proteomes" id="UP000251545">
    <property type="component" value="Unassembled WGS sequence"/>
</dbReference>
<evidence type="ECO:0000313" key="1">
    <source>
        <dbReference type="EMBL" id="GAL65809.1"/>
    </source>
</evidence>
<dbReference type="OrthoDB" id="1139121at2"/>
<dbReference type="EMBL" id="BBNY01000003">
    <property type="protein sequence ID" value="GAL88540.1"/>
    <property type="molecule type" value="Genomic_DNA"/>
</dbReference>
<comment type="caution">
    <text evidence="2">The sequence shown here is derived from an EMBL/GenBank/DDBJ whole genome shotgun (WGS) entry which is preliminary data.</text>
</comment>
<dbReference type="AlphaFoldDB" id="A0A090W676"/>
<dbReference type="EMBL" id="BBNR01000002">
    <property type="protein sequence ID" value="GAL65809.1"/>
    <property type="molecule type" value="Genomic_DNA"/>
</dbReference>
<dbReference type="eggNOG" id="ENOG5032VDQ">
    <property type="taxonomic scope" value="Bacteria"/>
</dbReference>
<protein>
    <submittedName>
        <fullName evidence="2">Uncharacterized protein</fullName>
    </submittedName>
</protein>
<dbReference type="Proteomes" id="UP000029641">
    <property type="component" value="Unassembled WGS sequence"/>
</dbReference>
<accession>A0A090W676</accession>
<dbReference type="EMBL" id="PVEO01000002">
    <property type="protein sequence ID" value="PQV50440.1"/>
    <property type="molecule type" value="Genomic_DNA"/>
</dbReference>
<evidence type="ECO:0000313" key="4">
    <source>
        <dbReference type="EMBL" id="PQV50440.1"/>
    </source>
</evidence>
<dbReference type="STRING" id="504487.JCM19538_3053"/>
<reference evidence="4 7" key="2">
    <citation type="submission" date="2018-02" db="EMBL/GenBank/DDBJ databases">
        <title>Genomic Encyclopedia of Archaeal and Bacterial Type Strains, Phase II (KMG-II): from individual species to whole genera.</title>
        <authorList>
            <person name="Goeker M."/>
        </authorList>
    </citation>
    <scope>NUCLEOTIDE SEQUENCE [LARGE SCALE GENOMIC DNA]</scope>
    <source>
        <strain evidence="4 7">DSM 21165</strain>
    </source>
</reference>
<evidence type="ECO:0000313" key="7">
    <source>
        <dbReference type="Proteomes" id="UP000251545"/>
    </source>
</evidence>
<evidence type="ECO:0000313" key="3">
    <source>
        <dbReference type="EMBL" id="GAL88540.1"/>
    </source>
</evidence>
<evidence type="ECO:0000313" key="5">
    <source>
        <dbReference type="Proteomes" id="UP000029646"/>
    </source>
</evidence>
<reference evidence="6" key="1">
    <citation type="journal article" date="2014" name="Genome Announc.">
        <title>Draft Genome Sequence of Marine Flavobacterium Jejuia pallidilutea Strain 11shimoA1 and Pigmentation Mutants.</title>
        <authorList>
            <person name="Takatani N."/>
            <person name="Nakanishi M."/>
            <person name="Meirelles P."/>
            <person name="Mino S."/>
            <person name="Suda W."/>
            <person name="Oshima K."/>
            <person name="Hattori M."/>
            <person name="Ohkuma M."/>
            <person name="Hosokawa M."/>
            <person name="Miyashita K."/>
            <person name="Thompson F.L."/>
            <person name="Niwa A."/>
            <person name="Sawabe T."/>
            <person name="Sawabe T."/>
        </authorList>
    </citation>
    <scope>NUCLEOTIDE SEQUENCE [LARGE SCALE GENOMIC DNA]</scope>
    <source>
        <strain evidence="6">JCM 19538</strain>
    </source>
</reference>
<keyword evidence="6" id="KW-1185">Reference proteome</keyword>
<evidence type="ECO:0000313" key="2">
    <source>
        <dbReference type="EMBL" id="GAL72495.1"/>
    </source>
</evidence>